<dbReference type="EC" id="2.8.1.8" evidence="9"/>
<dbReference type="PROSITE" id="PS51918">
    <property type="entry name" value="RADICAL_SAM"/>
    <property type="match status" value="1"/>
</dbReference>
<evidence type="ECO:0000256" key="7">
    <source>
        <dbReference type="ARBA" id="ARBA00023014"/>
    </source>
</evidence>
<comment type="cofactor">
    <cofactor evidence="9">
        <name>[4Fe-4S] cluster</name>
        <dbReference type="ChEBI" id="CHEBI:49883"/>
    </cofactor>
    <text evidence="9">Binds 2 [4Fe-4S] clusters per subunit. One cluster is coordinated with 3 cysteines and an exchangeable S-adenosyl-L-methionine.</text>
</comment>
<feature type="compositionally biased region" description="Pro residues" evidence="10">
    <location>
        <begin position="1"/>
        <end position="12"/>
    </location>
</feature>
<dbReference type="GO" id="GO:0016992">
    <property type="term" value="F:lipoate synthase activity"/>
    <property type="evidence" value="ECO:0007669"/>
    <property type="project" value="UniProtKB-UniRule"/>
</dbReference>
<evidence type="ECO:0000256" key="3">
    <source>
        <dbReference type="ARBA" id="ARBA00022679"/>
    </source>
</evidence>
<evidence type="ECO:0000256" key="8">
    <source>
        <dbReference type="ARBA" id="ARBA00047326"/>
    </source>
</evidence>
<feature type="domain" description="Radical SAM core" evidence="11">
    <location>
        <begin position="63"/>
        <end position="278"/>
    </location>
</feature>
<feature type="binding site" evidence="9">
    <location>
        <position position="81"/>
    </location>
    <ligand>
        <name>[4Fe-4S] cluster</name>
        <dbReference type="ChEBI" id="CHEBI:49883"/>
        <label>2</label>
        <note>4Fe-4S-S-AdoMet</note>
    </ligand>
</feature>
<name>A0A855WXE7_9BACT</name>
<keyword evidence="5 9" id="KW-0479">Metal-binding</keyword>
<dbReference type="Pfam" id="PF16881">
    <property type="entry name" value="LIAS_N"/>
    <property type="match status" value="1"/>
</dbReference>
<comment type="subcellular location">
    <subcellularLocation>
        <location evidence="9">Cytoplasm</location>
    </subcellularLocation>
</comment>
<comment type="caution">
    <text evidence="12">The sequence shown here is derived from an EMBL/GenBank/DDBJ whole genome shotgun (WGS) entry which is preliminary data.</text>
</comment>
<dbReference type="Gene3D" id="3.20.20.70">
    <property type="entry name" value="Aldolase class I"/>
    <property type="match status" value="1"/>
</dbReference>
<accession>A0A855WXE7</accession>
<dbReference type="InterPro" id="IPR013785">
    <property type="entry name" value="Aldolase_TIM"/>
</dbReference>
<feature type="binding site" evidence="9">
    <location>
        <position position="84"/>
    </location>
    <ligand>
        <name>[4Fe-4S] cluster</name>
        <dbReference type="ChEBI" id="CHEBI:49883"/>
        <label>2</label>
        <note>4Fe-4S-S-AdoMet</note>
    </ligand>
</feature>
<dbReference type="CDD" id="cd01335">
    <property type="entry name" value="Radical_SAM"/>
    <property type="match status" value="1"/>
</dbReference>
<evidence type="ECO:0000256" key="5">
    <source>
        <dbReference type="ARBA" id="ARBA00022723"/>
    </source>
</evidence>
<reference evidence="12 13" key="1">
    <citation type="journal article" date="2018" name="ISME J.">
        <title>A methanotrophic archaeon couples anaerobic oxidation of methane to Fe(III) reduction.</title>
        <authorList>
            <person name="Cai C."/>
            <person name="Leu A.O."/>
            <person name="Xie G.J."/>
            <person name="Guo J."/>
            <person name="Feng Y."/>
            <person name="Zhao J.X."/>
            <person name="Tyson G.W."/>
            <person name="Yuan Z."/>
            <person name="Hu S."/>
        </authorList>
    </citation>
    <scope>NUCLEOTIDE SEQUENCE [LARGE SCALE GENOMIC DNA]</scope>
    <source>
        <strain evidence="12">FeB_12</strain>
    </source>
</reference>
<dbReference type="GO" id="GO:0051539">
    <property type="term" value="F:4 iron, 4 sulfur cluster binding"/>
    <property type="evidence" value="ECO:0007669"/>
    <property type="project" value="UniProtKB-UniRule"/>
</dbReference>
<dbReference type="InterPro" id="IPR006638">
    <property type="entry name" value="Elp3/MiaA/NifB-like_rSAM"/>
</dbReference>
<feature type="binding site" evidence="9">
    <location>
        <position position="62"/>
    </location>
    <ligand>
        <name>[4Fe-4S] cluster</name>
        <dbReference type="ChEBI" id="CHEBI:49883"/>
        <label>1</label>
    </ligand>
</feature>
<dbReference type="FunFam" id="3.20.20.70:FF:000040">
    <property type="entry name" value="Lipoyl synthase"/>
    <property type="match status" value="1"/>
</dbReference>
<sequence>MKIDPRPVPPDRSPNALSRRKPPWLKVKSFGGTEFNRVSGLLNDLRLNTVCQEANCPNRGECFTRGTAVFLLMGPSCTRNCSFCNVHSGRPSPIDSEEPRRVAEACRRMNLRHVVITSVTRDDLVDGGAAHFAETVLAVRAALSKATIEVLTPDFRGSTESLRVVMAAKPDVFNHNVETVPRLYQQVRPGADYRRSLELLRSASAFDRVLIKSGLMVGLGETVAELKQVFRDLAESRVSLLTIGQYLAPSSAHFPIARYVLPEEFEEYRDLAQAAGIGSVFSGPLVRSSYLADRFIAER</sequence>
<keyword evidence="6 9" id="KW-0408">Iron</keyword>
<dbReference type="GO" id="GO:0005737">
    <property type="term" value="C:cytoplasm"/>
    <property type="evidence" value="ECO:0007669"/>
    <property type="project" value="UniProtKB-SubCell"/>
</dbReference>
<dbReference type="Proteomes" id="UP000250918">
    <property type="component" value="Unassembled WGS sequence"/>
</dbReference>
<evidence type="ECO:0000256" key="6">
    <source>
        <dbReference type="ARBA" id="ARBA00023004"/>
    </source>
</evidence>
<comment type="pathway">
    <text evidence="9">Protein modification; protein lipoylation via endogenous pathway; protein N(6)-(lipoyl)lysine from octanoyl-[acyl-carrier-protein]: step 2/2.</text>
</comment>
<evidence type="ECO:0000259" key="11">
    <source>
        <dbReference type="PROSITE" id="PS51918"/>
    </source>
</evidence>
<evidence type="ECO:0000313" key="12">
    <source>
        <dbReference type="EMBL" id="PWB69057.1"/>
    </source>
</evidence>
<evidence type="ECO:0000256" key="1">
    <source>
        <dbReference type="ARBA" id="ARBA00022485"/>
    </source>
</evidence>
<feature type="binding site" evidence="9">
    <location>
        <position position="289"/>
    </location>
    <ligand>
        <name>[4Fe-4S] cluster</name>
        <dbReference type="ChEBI" id="CHEBI:49883"/>
        <label>1</label>
    </ligand>
</feature>
<dbReference type="SFLD" id="SFLDS00029">
    <property type="entry name" value="Radical_SAM"/>
    <property type="match status" value="1"/>
</dbReference>
<dbReference type="GO" id="GO:0046872">
    <property type="term" value="F:metal ion binding"/>
    <property type="evidence" value="ECO:0007669"/>
    <property type="project" value="UniProtKB-KW"/>
</dbReference>
<dbReference type="InterPro" id="IPR003698">
    <property type="entry name" value="Lipoyl_synth"/>
</dbReference>
<comment type="catalytic activity">
    <reaction evidence="8 9">
        <text>[[Fe-S] cluster scaffold protein carrying a second [4Fe-4S](2+) cluster] + N(6)-octanoyl-L-lysyl-[protein] + 2 oxidized [2Fe-2S]-[ferredoxin] + 2 S-adenosyl-L-methionine + 4 H(+) = [[Fe-S] cluster scaffold protein] + N(6)-[(R)-dihydrolipoyl]-L-lysyl-[protein] + 4 Fe(3+) + 2 hydrogen sulfide + 2 5'-deoxyadenosine + 2 L-methionine + 2 reduced [2Fe-2S]-[ferredoxin]</text>
        <dbReference type="Rhea" id="RHEA:16585"/>
        <dbReference type="Rhea" id="RHEA-COMP:9928"/>
        <dbReference type="Rhea" id="RHEA-COMP:10000"/>
        <dbReference type="Rhea" id="RHEA-COMP:10001"/>
        <dbReference type="Rhea" id="RHEA-COMP:10475"/>
        <dbReference type="Rhea" id="RHEA-COMP:14568"/>
        <dbReference type="Rhea" id="RHEA-COMP:14569"/>
        <dbReference type="ChEBI" id="CHEBI:15378"/>
        <dbReference type="ChEBI" id="CHEBI:17319"/>
        <dbReference type="ChEBI" id="CHEBI:29034"/>
        <dbReference type="ChEBI" id="CHEBI:29919"/>
        <dbReference type="ChEBI" id="CHEBI:33722"/>
        <dbReference type="ChEBI" id="CHEBI:33737"/>
        <dbReference type="ChEBI" id="CHEBI:33738"/>
        <dbReference type="ChEBI" id="CHEBI:57844"/>
        <dbReference type="ChEBI" id="CHEBI:59789"/>
        <dbReference type="ChEBI" id="CHEBI:78809"/>
        <dbReference type="ChEBI" id="CHEBI:83100"/>
        <dbReference type="EC" id="2.8.1.8"/>
    </reaction>
</comment>
<protein>
    <recommendedName>
        <fullName evidence="9">Lipoyl synthase</fullName>
        <ecNumber evidence="9">2.8.1.8</ecNumber>
    </recommendedName>
    <alternativeName>
        <fullName evidence="9">Lip-syn</fullName>
        <shortName evidence="9">LS</shortName>
    </alternativeName>
    <alternativeName>
        <fullName evidence="9">Lipoate synthase</fullName>
    </alternativeName>
    <alternativeName>
        <fullName evidence="9">Lipoic acid synthase</fullName>
    </alternativeName>
    <alternativeName>
        <fullName evidence="9">Sulfur insertion protein LipA</fullName>
    </alternativeName>
</protein>
<dbReference type="GO" id="GO:0009249">
    <property type="term" value="P:protein lipoylation"/>
    <property type="evidence" value="ECO:0007669"/>
    <property type="project" value="UniProtKB-UniRule"/>
</dbReference>
<dbReference type="HAMAP" id="MF_00206">
    <property type="entry name" value="Lipoyl_synth"/>
    <property type="match status" value="1"/>
</dbReference>
<dbReference type="PANTHER" id="PTHR10949">
    <property type="entry name" value="LIPOYL SYNTHASE"/>
    <property type="match status" value="1"/>
</dbReference>
<evidence type="ECO:0000256" key="9">
    <source>
        <dbReference type="HAMAP-Rule" id="MF_00206"/>
    </source>
</evidence>
<dbReference type="AlphaFoldDB" id="A0A855WXE7"/>
<dbReference type="PANTHER" id="PTHR10949:SF0">
    <property type="entry name" value="LIPOYL SYNTHASE, MITOCHONDRIAL"/>
    <property type="match status" value="1"/>
</dbReference>
<comment type="function">
    <text evidence="9">Catalyzes the radical-mediated insertion of two sulfur atoms into the C-6 and C-8 positions of the octanoyl moiety bound to the lipoyl domains of lipoate-dependent enzymes, thereby converting the octanoylated domains into lipoylated derivatives.</text>
</comment>
<dbReference type="SUPFAM" id="SSF102114">
    <property type="entry name" value="Radical SAM enzymes"/>
    <property type="match status" value="1"/>
</dbReference>
<feature type="binding site" evidence="9">
    <location>
        <position position="56"/>
    </location>
    <ligand>
        <name>[4Fe-4S] cluster</name>
        <dbReference type="ChEBI" id="CHEBI:49883"/>
        <label>1</label>
    </ligand>
</feature>
<dbReference type="NCBIfam" id="TIGR00510">
    <property type="entry name" value="lipA"/>
    <property type="match status" value="1"/>
</dbReference>
<dbReference type="InterPro" id="IPR007197">
    <property type="entry name" value="rSAM"/>
</dbReference>
<keyword evidence="2 9" id="KW-0963">Cytoplasm</keyword>
<keyword evidence="7 9" id="KW-0411">Iron-sulfur</keyword>
<gene>
    <name evidence="9 12" type="primary">lipA</name>
    <name evidence="12" type="ORF">C3F09_10655</name>
</gene>
<dbReference type="UniPathway" id="UPA00538">
    <property type="reaction ID" value="UER00593"/>
</dbReference>
<evidence type="ECO:0000256" key="4">
    <source>
        <dbReference type="ARBA" id="ARBA00022691"/>
    </source>
</evidence>
<dbReference type="NCBIfam" id="NF004019">
    <property type="entry name" value="PRK05481.1"/>
    <property type="match status" value="1"/>
</dbReference>
<comment type="similarity">
    <text evidence="9">Belongs to the radical SAM superfamily. Lipoyl synthase family.</text>
</comment>
<dbReference type="Pfam" id="PF04055">
    <property type="entry name" value="Radical_SAM"/>
    <property type="match status" value="1"/>
</dbReference>
<dbReference type="EMBL" id="PQAP01000180">
    <property type="protein sequence ID" value="PWB69057.1"/>
    <property type="molecule type" value="Genomic_DNA"/>
</dbReference>
<feature type="binding site" evidence="9">
    <location>
        <position position="77"/>
    </location>
    <ligand>
        <name>[4Fe-4S] cluster</name>
        <dbReference type="ChEBI" id="CHEBI:49883"/>
        <label>2</label>
        <note>4Fe-4S-S-AdoMet</note>
    </ligand>
</feature>
<keyword evidence="4 9" id="KW-0949">S-adenosyl-L-methionine</keyword>
<feature type="region of interest" description="Disordered" evidence="10">
    <location>
        <begin position="1"/>
        <end position="20"/>
    </location>
</feature>
<dbReference type="InterPro" id="IPR031691">
    <property type="entry name" value="LIAS_N"/>
</dbReference>
<dbReference type="NCBIfam" id="NF009544">
    <property type="entry name" value="PRK12928.1"/>
    <property type="match status" value="1"/>
</dbReference>
<dbReference type="SFLD" id="SFLDF00271">
    <property type="entry name" value="lipoyl_synthase"/>
    <property type="match status" value="1"/>
</dbReference>
<keyword evidence="3 9" id="KW-0808">Transferase</keyword>
<keyword evidence="1 9" id="KW-0004">4Fe-4S</keyword>
<organism evidence="12 13">
    <name type="scientific">candidate division GN15 bacterium</name>
    <dbReference type="NCBI Taxonomy" id="2072418"/>
    <lineage>
        <taxon>Bacteria</taxon>
        <taxon>candidate division GN15</taxon>
    </lineage>
</organism>
<dbReference type="InterPro" id="IPR058240">
    <property type="entry name" value="rSAM_sf"/>
</dbReference>
<evidence type="ECO:0000256" key="10">
    <source>
        <dbReference type="SAM" id="MobiDB-lite"/>
    </source>
</evidence>
<dbReference type="SFLD" id="SFLDG01058">
    <property type="entry name" value="lipoyl_synthase_like"/>
    <property type="match status" value="1"/>
</dbReference>
<feature type="binding site" evidence="9">
    <location>
        <position position="51"/>
    </location>
    <ligand>
        <name>[4Fe-4S] cluster</name>
        <dbReference type="ChEBI" id="CHEBI:49883"/>
        <label>1</label>
    </ligand>
</feature>
<evidence type="ECO:0000313" key="13">
    <source>
        <dbReference type="Proteomes" id="UP000250918"/>
    </source>
</evidence>
<dbReference type="PIRSF" id="PIRSF005963">
    <property type="entry name" value="Lipoyl_synth"/>
    <property type="match status" value="1"/>
</dbReference>
<evidence type="ECO:0000256" key="2">
    <source>
        <dbReference type="ARBA" id="ARBA00022490"/>
    </source>
</evidence>
<proteinExistence type="inferred from homology"/>
<dbReference type="SMART" id="SM00729">
    <property type="entry name" value="Elp3"/>
    <property type="match status" value="1"/>
</dbReference>